<protein>
    <recommendedName>
        <fullName evidence="6">Pentatricopeptide repeat-containing protein At2g22410, mitochondrial-like</fullName>
    </recommendedName>
</protein>
<dbReference type="SUPFAM" id="SSF48452">
    <property type="entry name" value="TPR-like"/>
    <property type="match status" value="1"/>
</dbReference>
<keyword evidence="5" id="KW-1185">Reference proteome</keyword>
<dbReference type="Pfam" id="PF20431">
    <property type="entry name" value="E_motif"/>
    <property type="match status" value="1"/>
</dbReference>
<feature type="repeat" description="PPR" evidence="3">
    <location>
        <begin position="116"/>
        <end position="146"/>
    </location>
</feature>
<dbReference type="Gene3D" id="1.25.40.10">
    <property type="entry name" value="Tetratricopeptide repeat domain"/>
    <property type="match status" value="4"/>
</dbReference>
<evidence type="ECO:0000256" key="1">
    <source>
        <dbReference type="ARBA" id="ARBA00006643"/>
    </source>
</evidence>
<evidence type="ECO:0000313" key="4">
    <source>
        <dbReference type="EMBL" id="RAL49695.1"/>
    </source>
</evidence>
<dbReference type="Pfam" id="PF13041">
    <property type="entry name" value="PPR_2"/>
    <property type="match status" value="2"/>
</dbReference>
<dbReference type="FunFam" id="1.25.40.10:FF:000690">
    <property type="entry name" value="Pentatricopeptide repeat-containing protein"/>
    <property type="match status" value="1"/>
</dbReference>
<dbReference type="GO" id="GO:0009451">
    <property type="term" value="P:RNA modification"/>
    <property type="evidence" value="ECO:0007669"/>
    <property type="project" value="InterPro"/>
</dbReference>
<feature type="repeat" description="PPR" evidence="3">
    <location>
        <begin position="425"/>
        <end position="459"/>
    </location>
</feature>
<evidence type="ECO:0000256" key="3">
    <source>
        <dbReference type="PROSITE-ProRule" id="PRU00708"/>
    </source>
</evidence>
<dbReference type="EMBL" id="NQVE01000076">
    <property type="protein sequence ID" value="RAL49695.1"/>
    <property type="molecule type" value="Genomic_DNA"/>
</dbReference>
<dbReference type="PANTHER" id="PTHR47926">
    <property type="entry name" value="PENTATRICOPEPTIDE REPEAT-CONTAINING PROTEIN"/>
    <property type="match status" value="1"/>
</dbReference>
<dbReference type="AlphaFoldDB" id="A0A328DVG8"/>
<comment type="similarity">
    <text evidence="1">Belongs to the PPR family. PCMP-H subfamily.</text>
</comment>
<dbReference type="Pfam" id="PF01535">
    <property type="entry name" value="PPR"/>
    <property type="match status" value="6"/>
</dbReference>
<gene>
    <name evidence="4" type="ORF">DM860_001986</name>
</gene>
<feature type="repeat" description="PPR" evidence="3">
    <location>
        <begin position="223"/>
        <end position="257"/>
    </location>
</feature>
<name>A0A328DVG8_9ASTE</name>
<feature type="repeat" description="PPR" evidence="3">
    <location>
        <begin position="355"/>
        <end position="389"/>
    </location>
</feature>
<dbReference type="GO" id="GO:0003729">
    <property type="term" value="F:mRNA binding"/>
    <property type="evidence" value="ECO:0007669"/>
    <property type="project" value="UniProtKB-ARBA"/>
</dbReference>
<evidence type="ECO:0000313" key="5">
    <source>
        <dbReference type="Proteomes" id="UP000249390"/>
    </source>
</evidence>
<dbReference type="InterPro" id="IPR046960">
    <property type="entry name" value="PPR_At4g14850-like_plant"/>
</dbReference>
<accession>A0A328DVG8</accession>
<keyword evidence="2" id="KW-0677">Repeat</keyword>
<dbReference type="FunFam" id="1.25.40.10:FF:000348">
    <property type="entry name" value="Pentatricopeptide repeat-containing protein chloroplastic"/>
    <property type="match status" value="1"/>
</dbReference>
<dbReference type="InterPro" id="IPR002885">
    <property type="entry name" value="PPR_rpt"/>
</dbReference>
<organism evidence="4 5">
    <name type="scientific">Cuscuta australis</name>
    <dbReference type="NCBI Taxonomy" id="267555"/>
    <lineage>
        <taxon>Eukaryota</taxon>
        <taxon>Viridiplantae</taxon>
        <taxon>Streptophyta</taxon>
        <taxon>Embryophyta</taxon>
        <taxon>Tracheophyta</taxon>
        <taxon>Spermatophyta</taxon>
        <taxon>Magnoliopsida</taxon>
        <taxon>eudicotyledons</taxon>
        <taxon>Gunneridae</taxon>
        <taxon>Pentapetalae</taxon>
        <taxon>asterids</taxon>
        <taxon>lamiids</taxon>
        <taxon>Solanales</taxon>
        <taxon>Convolvulaceae</taxon>
        <taxon>Cuscuteae</taxon>
        <taxon>Cuscuta</taxon>
        <taxon>Cuscuta subgen. Grammica</taxon>
        <taxon>Cuscuta sect. Cleistogrammica</taxon>
    </lineage>
</organism>
<evidence type="ECO:0000256" key="2">
    <source>
        <dbReference type="ARBA" id="ARBA00022737"/>
    </source>
</evidence>
<dbReference type="InterPro" id="IPR011990">
    <property type="entry name" value="TPR-like_helical_dom_sf"/>
</dbReference>
<sequence>MKIPCTLKPCLLLRTSFPLPLFLFSHYSNLITHHKPKLKRTQNTNRSFIFSNPLLSFLENQCNCMSHLKQIHAQMVTTGLFSNRLASSRLVAFCAISETGSLDYCKSLLYHTQSSNSFSWNVAIRGYSESQNPVEALSLYKDMLASNKMDVDALRPDNYTFPFLFKACGRMLLLNMGFEILAHVMKMGHYEDRFVHNACVHFLVCCGEFKVAEKVFGEICVRDVVLWNSLINGYVKSGRPCEALRVFRDMRLEGIEPDEITMIGMALACGQLRSLELGMEFHRYVVKEMNFSLRLCNSFLDMYVKCGDIGKAKALFGRMNERTDVTWTTMIVGYAMFGFLQDARKLFDEFPQKGNVVTWNAMIGGYVKANCGKEALALFQEMQAMNIKPDEVTMVCCLSACSQLGALEIGCWIHHFIKIHNLSLNVSLGTALIDMYAKCGNVEKAVQVFHEMTVKNALTWTAMIGALALNGDAHNALSHFRIMVDDVGLAPDDVTFLGVLLACRHGGLVTEGRKVFAEMTSRFKIPPKSKHYSCMVDLLGRSGLLNEAQALITSMPSNADASVWGALFSSCQTHRNIELGEKAALKLLQLDPDDSGIYVQLANMYIEANLWHKAREVRKMISERGLEKTPGCSSIEVNGDIFEFTVRDGLHMQSDKIRECLMQLARQMGHQDCVLNIRLL</sequence>
<dbReference type="FunFam" id="1.25.40.10:FF:000470">
    <property type="entry name" value="Pentatricopeptide repeat-containing protein At5g66520"/>
    <property type="match status" value="1"/>
</dbReference>
<evidence type="ECO:0008006" key="6">
    <source>
        <dbReference type="Google" id="ProtNLM"/>
    </source>
</evidence>
<dbReference type="InterPro" id="IPR046848">
    <property type="entry name" value="E_motif"/>
</dbReference>
<dbReference type="NCBIfam" id="TIGR00756">
    <property type="entry name" value="PPR"/>
    <property type="match status" value="5"/>
</dbReference>
<comment type="caution">
    <text evidence="4">The sequence shown here is derived from an EMBL/GenBank/DDBJ whole genome shotgun (WGS) entry which is preliminary data.</text>
</comment>
<dbReference type="PROSITE" id="PS51375">
    <property type="entry name" value="PPR"/>
    <property type="match status" value="4"/>
</dbReference>
<dbReference type="Proteomes" id="UP000249390">
    <property type="component" value="Unassembled WGS sequence"/>
</dbReference>
<dbReference type="PANTHER" id="PTHR47926:SF436">
    <property type="entry name" value="PENTATRICOPEPTIDE REPEAT-CONTAINING PROTEIN ELI1, CHLOROPLASTIC-LIKE ISOFORM X2"/>
    <property type="match status" value="1"/>
</dbReference>
<proteinExistence type="inferred from homology"/>
<reference evidence="4 5" key="1">
    <citation type="submission" date="2018-06" db="EMBL/GenBank/DDBJ databases">
        <title>The Genome of Cuscuta australis (Dodder) Provides Insight into the Evolution of Plant Parasitism.</title>
        <authorList>
            <person name="Liu H."/>
        </authorList>
    </citation>
    <scope>NUCLEOTIDE SEQUENCE [LARGE SCALE GENOMIC DNA]</scope>
    <source>
        <strain evidence="5">cv. Yunnan</strain>
        <tissue evidence="4">Vines</tissue>
    </source>
</reference>